<evidence type="ECO:0000256" key="4">
    <source>
        <dbReference type="ARBA" id="ARBA00022692"/>
    </source>
</evidence>
<keyword evidence="4 10" id="KW-0812">Transmembrane</keyword>
<evidence type="ECO:0000256" key="10">
    <source>
        <dbReference type="RuleBase" id="RU361115"/>
    </source>
</evidence>
<keyword evidence="12" id="KW-1185">Reference proteome</keyword>
<protein>
    <recommendedName>
        <fullName evidence="10">Elongation of very long chain fatty acids protein</fullName>
        <ecNumber evidence="10">2.3.1.199</ecNumber>
    </recommendedName>
    <alternativeName>
        <fullName evidence="10">Very-long-chain 3-oxoacyl-CoA synthase</fullName>
    </alternativeName>
</protein>
<feature type="transmembrane region" description="Helical" evidence="10">
    <location>
        <begin position="209"/>
        <end position="227"/>
    </location>
</feature>
<dbReference type="GO" id="GO:0034625">
    <property type="term" value="P:fatty acid elongation, monounsaturated fatty acid"/>
    <property type="evidence" value="ECO:0007669"/>
    <property type="project" value="TreeGrafter"/>
</dbReference>
<feature type="transmembrane region" description="Helical" evidence="10">
    <location>
        <begin position="167"/>
        <end position="189"/>
    </location>
</feature>
<keyword evidence="9 10" id="KW-0275">Fatty acid biosynthesis</keyword>
<dbReference type="Pfam" id="PF01151">
    <property type="entry name" value="ELO"/>
    <property type="match status" value="2"/>
</dbReference>
<evidence type="ECO:0000256" key="9">
    <source>
        <dbReference type="ARBA" id="ARBA00023160"/>
    </source>
</evidence>
<name>A0AAD9JKH0_9ANNE</name>
<dbReference type="GO" id="GO:0019367">
    <property type="term" value="P:fatty acid elongation, saturated fatty acid"/>
    <property type="evidence" value="ECO:0007669"/>
    <property type="project" value="TreeGrafter"/>
</dbReference>
<keyword evidence="5 10" id="KW-0276">Fatty acid metabolism</keyword>
<dbReference type="EC" id="2.3.1.199" evidence="10"/>
<dbReference type="InterPro" id="IPR002076">
    <property type="entry name" value="ELO_fam"/>
</dbReference>
<dbReference type="GO" id="GO:0009922">
    <property type="term" value="F:fatty acid elongase activity"/>
    <property type="evidence" value="ECO:0007669"/>
    <property type="project" value="UniProtKB-EC"/>
</dbReference>
<evidence type="ECO:0000256" key="2">
    <source>
        <dbReference type="ARBA" id="ARBA00022516"/>
    </source>
</evidence>
<dbReference type="EMBL" id="JAODUP010000255">
    <property type="protein sequence ID" value="KAK2154879.1"/>
    <property type="molecule type" value="Genomic_DNA"/>
</dbReference>
<comment type="subcellular location">
    <subcellularLocation>
        <location evidence="1">Membrane</location>
        <topology evidence="1">Multi-pass membrane protein</topology>
    </subcellularLocation>
</comment>
<evidence type="ECO:0000256" key="6">
    <source>
        <dbReference type="ARBA" id="ARBA00022989"/>
    </source>
</evidence>
<feature type="transmembrane region" description="Helical" evidence="10">
    <location>
        <begin position="233"/>
        <end position="255"/>
    </location>
</feature>
<dbReference type="AlphaFoldDB" id="A0AAD9JKH0"/>
<comment type="similarity">
    <text evidence="10">Belongs to the ELO family.</text>
</comment>
<evidence type="ECO:0000313" key="12">
    <source>
        <dbReference type="Proteomes" id="UP001208570"/>
    </source>
</evidence>
<dbReference type="GO" id="GO:0005789">
    <property type="term" value="C:endoplasmic reticulum membrane"/>
    <property type="evidence" value="ECO:0007669"/>
    <property type="project" value="TreeGrafter"/>
</dbReference>
<proteinExistence type="inferred from homology"/>
<accession>A0AAD9JKH0</accession>
<gene>
    <name evidence="11" type="ORF">LSH36_255g04065</name>
</gene>
<comment type="catalytic activity">
    <reaction evidence="10">
        <text>a very-long-chain acyl-CoA + malonyl-CoA + H(+) = a very-long-chain 3-oxoacyl-CoA + CO2 + CoA</text>
        <dbReference type="Rhea" id="RHEA:32727"/>
        <dbReference type="ChEBI" id="CHEBI:15378"/>
        <dbReference type="ChEBI" id="CHEBI:16526"/>
        <dbReference type="ChEBI" id="CHEBI:57287"/>
        <dbReference type="ChEBI" id="CHEBI:57384"/>
        <dbReference type="ChEBI" id="CHEBI:90725"/>
        <dbReference type="ChEBI" id="CHEBI:90736"/>
        <dbReference type="EC" id="2.3.1.199"/>
    </reaction>
</comment>
<keyword evidence="2 10" id="KW-0444">Lipid biosynthesis</keyword>
<evidence type="ECO:0000256" key="5">
    <source>
        <dbReference type="ARBA" id="ARBA00022832"/>
    </source>
</evidence>
<dbReference type="PANTHER" id="PTHR11157:SF166">
    <property type="entry name" value="ELONGATION OF VERY LONG CHAIN FATTY ACIDS PROTEIN"/>
    <property type="match status" value="1"/>
</dbReference>
<evidence type="ECO:0000256" key="1">
    <source>
        <dbReference type="ARBA" id="ARBA00004141"/>
    </source>
</evidence>
<keyword evidence="7 10" id="KW-0443">Lipid metabolism</keyword>
<keyword evidence="6 10" id="KW-1133">Transmembrane helix</keyword>
<feature type="transmembrane region" description="Helical" evidence="10">
    <location>
        <begin position="87"/>
        <end position="107"/>
    </location>
</feature>
<evidence type="ECO:0000256" key="8">
    <source>
        <dbReference type="ARBA" id="ARBA00023136"/>
    </source>
</evidence>
<keyword evidence="8 10" id="KW-0472">Membrane</keyword>
<sequence length="284" mass="33616">MPDGLAFFPEDKVQDGMAYLREHTSDGMEGLIDYINAVYVTGTFRHPRVSNWFLMSDPWRMMSIVIGYLVFVMVAPRYMANRKPYQLRLALMCYNFGLVLLSCYVLREFLATTVFEPNFKLACEPVDYSDNPSAVRLAKTVWWFFFSKVTELLDTIDDFVLLVVHQFFAYFSPMVNSFIHVLMYTYYFLSSCGPRIQKYLWWKRYITRLQLTQFFLITVQSSYTLYLDCGYPAMYMYSLVAYMISHIILFGNFYYKAYILNRHQDKQNGNDIKKPTALKHNKNQ</sequence>
<dbReference type="GO" id="GO:0030148">
    <property type="term" value="P:sphingolipid biosynthetic process"/>
    <property type="evidence" value="ECO:0007669"/>
    <property type="project" value="TreeGrafter"/>
</dbReference>
<evidence type="ECO:0000313" key="11">
    <source>
        <dbReference type="EMBL" id="KAK2154879.1"/>
    </source>
</evidence>
<dbReference type="Proteomes" id="UP001208570">
    <property type="component" value="Unassembled WGS sequence"/>
</dbReference>
<keyword evidence="3 10" id="KW-0808">Transferase</keyword>
<reference evidence="11" key="1">
    <citation type="journal article" date="2023" name="Mol. Biol. Evol.">
        <title>Third-Generation Sequencing Reveals the Adaptive Role of the Epigenome in Three Deep-Sea Polychaetes.</title>
        <authorList>
            <person name="Perez M."/>
            <person name="Aroh O."/>
            <person name="Sun Y."/>
            <person name="Lan Y."/>
            <person name="Juniper S.K."/>
            <person name="Young C.R."/>
            <person name="Angers B."/>
            <person name="Qian P.Y."/>
        </authorList>
    </citation>
    <scope>NUCLEOTIDE SEQUENCE</scope>
    <source>
        <strain evidence="11">P08H-3</strain>
    </source>
</reference>
<organism evidence="11 12">
    <name type="scientific">Paralvinella palmiformis</name>
    <dbReference type="NCBI Taxonomy" id="53620"/>
    <lineage>
        <taxon>Eukaryota</taxon>
        <taxon>Metazoa</taxon>
        <taxon>Spiralia</taxon>
        <taxon>Lophotrochozoa</taxon>
        <taxon>Annelida</taxon>
        <taxon>Polychaeta</taxon>
        <taxon>Sedentaria</taxon>
        <taxon>Canalipalpata</taxon>
        <taxon>Terebellida</taxon>
        <taxon>Terebelliformia</taxon>
        <taxon>Alvinellidae</taxon>
        <taxon>Paralvinella</taxon>
    </lineage>
</organism>
<comment type="caution">
    <text evidence="11">The sequence shown here is derived from an EMBL/GenBank/DDBJ whole genome shotgun (WGS) entry which is preliminary data.</text>
</comment>
<evidence type="ECO:0000256" key="3">
    <source>
        <dbReference type="ARBA" id="ARBA00022679"/>
    </source>
</evidence>
<feature type="transmembrane region" description="Helical" evidence="10">
    <location>
        <begin position="58"/>
        <end position="75"/>
    </location>
</feature>
<evidence type="ECO:0000256" key="7">
    <source>
        <dbReference type="ARBA" id="ARBA00023098"/>
    </source>
</evidence>
<dbReference type="PANTHER" id="PTHR11157">
    <property type="entry name" value="FATTY ACID ACYL TRANSFERASE-RELATED"/>
    <property type="match status" value="1"/>
</dbReference>
<dbReference type="GO" id="GO:0042761">
    <property type="term" value="P:very long-chain fatty acid biosynthetic process"/>
    <property type="evidence" value="ECO:0007669"/>
    <property type="project" value="TreeGrafter"/>
</dbReference>
<dbReference type="GO" id="GO:0034626">
    <property type="term" value="P:fatty acid elongation, polyunsaturated fatty acid"/>
    <property type="evidence" value="ECO:0007669"/>
    <property type="project" value="TreeGrafter"/>
</dbReference>